<dbReference type="EMBL" id="RDQH01000330">
    <property type="protein sequence ID" value="RXI01584.1"/>
    <property type="molecule type" value="Genomic_DNA"/>
</dbReference>
<gene>
    <name evidence="2" type="ORF">DVH24_014933</name>
</gene>
<feature type="compositionally biased region" description="Acidic residues" evidence="1">
    <location>
        <begin position="171"/>
        <end position="192"/>
    </location>
</feature>
<reference evidence="2 3" key="1">
    <citation type="submission" date="2018-10" db="EMBL/GenBank/DDBJ databases">
        <title>A high-quality apple genome assembly.</title>
        <authorList>
            <person name="Hu J."/>
        </authorList>
    </citation>
    <scope>NUCLEOTIDE SEQUENCE [LARGE SCALE GENOMIC DNA]</scope>
    <source>
        <strain evidence="3">cv. HFTH1</strain>
        <tissue evidence="2">Young leaf</tissue>
    </source>
</reference>
<feature type="compositionally biased region" description="Polar residues" evidence="1">
    <location>
        <begin position="193"/>
        <end position="209"/>
    </location>
</feature>
<evidence type="ECO:0000313" key="2">
    <source>
        <dbReference type="EMBL" id="RXI01584.1"/>
    </source>
</evidence>
<sequence>MQALQSPVAGIAGIAGNQIVRPRSGRTPLQLKNAPATPTNSDVKIKPVQQLIGVGDDSNKENRPVYVTPVKIEAMDASLAEELSAIRKKMERMKSDRERTEKMLKERDLMMEMQTKELENRGQIQRMLEIELDRIYRLNQLHVQSIRVSPIRSLREKEKEKKAAEWPSQEVEAEEEAEGEEEAEEEMEESVDENSPQRPESCAASSSEIVTEKTEK</sequence>
<dbReference type="AlphaFoldDB" id="A0A498K5P6"/>
<evidence type="ECO:0000256" key="1">
    <source>
        <dbReference type="SAM" id="MobiDB-lite"/>
    </source>
</evidence>
<evidence type="ECO:0000313" key="3">
    <source>
        <dbReference type="Proteomes" id="UP000290289"/>
    </source>
</evidence>
<keyword evidence="3" id="KW-1185">Reference proteome</keyword>
<name>A0A498K5P6_MALDO</name>
<comment type="caution">
    <text evidence="2">The sequence shown here is derived from an EMBL/GenBank/DDBJ whole genome shotgun (WGS) entry which is preliminary data.</text>
</comment>
<protein>
    <recommendedName>
        <fullName evidence="4">High mobility group B protein 6</fullName>
    </recommendedName>
</protein>
<accession>A0A498K5P6</accession>
<feature type="region of interest" description="Disordered" evidence="1">
    <location>
        <begin position="154"/>
        <end position="216"/>
    </location>
</feature>
<dbReference type="PANTHER" id="PTHR36790">
    <property type="entry name" value="MYELIN TRANSCRIPTION FACTOR"/>
    <property type="match status" value="1"/>
</dbReference>
<feature type="compositionally biased region" description="Basic and acidic residues" evidence="1">
    <location>
        <begin position="154"/>
        <end position="164"/>
    </location>
</feature>
<evidence type="ECO:0008006" key="4">
    <source>
        <dbReference type="Google" id="ProtNLM"/>
    </source>
</evidence>
<organism evidence="2 3">
    <name type="scientific">Malus domestica</name>
    <name type="common">Apple</name>
    <name type="synonym">Pyrus malus</name>
    <dbReference type="NCBI Taxonomy" id="3750"/>
    <lineage>
        <taxon>Eukaryota</taxon>
        <taxon>Viridiplantae</taxon>
        <taxon>Streptophyta</taxon>
        <taxon>Embryophyta</taxon>
        <taxon>Tracheophyta</taxon>
        <taxon>Spermatophyta</taxon>
        <taxon>Magnoliopsida</taxon>
        <taxon>eudicotyledons</taxon>
        <taxon>Gunneridae</taxon>
        <taxon>Pentapetalae</taxon>
        <taxon>rosids</taxon>
        <taxon>fabids</taxon>
        <taxon>Rosales</taxon>
        <taxon>Rosaceae</taxon>
        <taxon>Amygdaloideae</taxon>
        <taxon>Maleae</taxon>
        <taxon>Malus</taxon>
    </lineage>
</organism>
<dbReference type="PANTHER" id="PTHR36790:SF1">
    <property type="entry name" value="MYELIN TRANSCRIPTION FACTOR"/>
    <property type="match status" value="1"/>
</dbReference>
<proteinExistence type="predicted"/>
<dbReference type="Proteomes" id="UP000290289">
    <property type="component" value="Chromosome 4"/>
</dbReference>